<comment type="caution">
    <text evidence="1">The sequence shown here is derived from an EMBL/GenBank/DDBJ whole genome shotgun (WGS) entry which is preliminary data.</text>
</comment>
<organism evidence="1 2">
    <name type="scientific">Aldrovandia affinis</name>
    <dbReference type="NCBI Taxonomy" id="143900"/>
    <lineage>
        <taxon>Eukaryota</taxon>
        <taxon>Metazoa</taxon>
        <taxon>Chordata</taxon>
        <taxon>Craniata</taxon>
        <taxon>Vertebrata</taxon>
        <taxon>Euteleostomi</taxon>
        <taxon>Actinopterygii</taxon>
        <taxon>Neopterygii</taxon>
        <taxon>Teleostei</taxon>
        <taxon>Notacanthiformes</taxon>
        <taxon>Halosauridae</taxon>
        <taxon>Aldrovandia</taxon>
    </lineage>
</organism>
<evidence type="ECO:0000313" key="1">
    <source>
        <dbReference type="EMBL" id="KAJ8396981.1"/>
    </source>
</evidence>
<protein>
    <submittedName>
        <fullName evidence="1">Uncharacterized protein</fullName>
    </submittedName>
</protein>
<sequence length="72" mass="7787">MVVCYLSHTISDGEPKPQCVSGPSGAERARAQSGTAEMSAVFLAPSRSNPRVSALSYELCEKYFGPDLLEHR</sequence>
<proteinExistence type="predicted"/>
<dbReference type="EMBL" id="JAINUG010000102">
    <property type="protein sequence ID" value="KAJ8396981.1"/>
    <property type="molecule type" value="Genomic_DNA"/>
</dbReference>
<dbReference type="AlphaFoldDB" id="A0AAD7S909"/>
<accession>A0AAD7S909</accession>
<name>A0AAD7S909_9TELE</name>
<reference evidence="1" key="1">
    <citation type="journal article" date="2023" name="Science">
        <title>Genome structures resolve the early diversification of teleost fishes.</title>
        <authorList>
            <person name="Parey E."/>
            <person name="Louis A."/>
            <person name="Montfort J."/>
            <person name="Bouchez O."/>
            <person name="Roques C."/>
            <person name="Iampietro C."/>
            <person name="Lluch J."/>
            <person name="Castinel A."/>
            <person name="Donnadieu C."/>
            <person name="Desvignes T."/>
            <person name="Floi Bucao C."/>
            <person name="Jouanno E."/>
            <person name="Wen M."/>
            <person name="Mejri S."/>
            <person name="Dirks R."/>
            <person name="Jansen H."/>
            <person name="Henkel C."/>
            <person name="Chen W.J."/>
            <person name="Zahm M."/>
            <person name="Cabau C."/>
            <person name="Klopp C."/>
            <person name="Thompson A.W."/>
            <person name="Robinson-Rechavi M."/>
            <person name="Braasch I."/>
            <person name="Lecointre G."/>
            <person name="Bobe J."/>
            <person name="Postlethwait J.H."/>
            <person name="Berthelot C."/>
            <person name="Roest Crollius H."/>
            <person name="Guiguen Y."/>
        </authorList>
    </citation>
    <scope>NUCLEOTIDE SEQUENCE</scope>
    <source>
        <strain evidence="1">NC1722</strain>
    </source>
</reference>
<evidence type="ECO:0000313" key="2">
    <source>
        <dbReference type="Proteomes" id="UP001221898"/>
    </source>
</evidence>
<keyword evidence="2" id="KW-1185">Reference proteome</keyword>
<gene>
    <name evidence="1" type="ORF">AAFF_G00013040</name>
</gene>
<dbReference type="Proteomes" id="UP001221898">
    <property type="component" value="Unassembled WGS sequence"/>
</dbReference>